<keyword evidence="6 14" id="KW-0227">DNA damage</keyword>
<evidence type="ECO:0000256" key="3">
    <source>
        <dbReference type="ARBA" id="ARBA00019900"/>
    </source>
</evidence>
<dbReference type="InterPro" id="IPR013520">
    <property type="entry name" value="Ribonucl_H"/>
</dbReference>
<dbReference type="GO" id="GO:0046872">
    <property type="term" value="F:metal ion binding"/>
    <property type="evidence" value="ECO:0007669"/>
    <property type="project" value="UniProtKB-KW"/>
</dbReference>
<evidence type="ECO:0000256" key="7">
    <source>
        <dbReference type="ARBA" id="ARBA00022801"/>
    </source>
</evidence>
<dbReference type="GO" id="GO:0000175">
    <property type="term" value="F:3'-5'-RNA exonuclease activity"/>
    <property type="evidence" value="ECO:0007669"/>
    <property type="project" value="InterPro"/>
</dbReference>
<dbReference type="InterPro" id="IPR022894">
    <property type="entry name" value="Oligoribonuclease"/>
</dbReference>
<dbReference type="EMBL" id="CP034876">
    <property type="protein sequence ID" value="QCI21263.1"/>
    <property type="molecule type" value="Genomic_DNA"/>
</dbReference>
<dbReference type="EC" id="3.1.11.1" evidence="2 14"/>
<gene>
    <name evidence="19" type="ORF">D9V68_02845</name>
</gene>
<dbReference type="RefSeq" id="WP_158358150.1">
    <property type="nucleotide sequence ID" value="NZ_CP034876.1"/>
</dbReference>
<comment type="cofactor">
    <cofactor evidence="16">
        <name>Mg(2+)</name>
        <dbReference type="ChEBI" id="CHEBI:18420"/>
    </cofactor>
    <text evidence="16">Binds 2 Mg(2+) ions per monomer.</text>
</comment>
<evidence type="ECO:0000256" key="2">
    <source>
        <dbReference type="ARBA" id="ARBA00012108"/>
    </source>
</evidence>
<dbReference type="Pfam" id="PF00929">
    <property type="entry name" value="RNase_T"/>
    <property type="match status" value="1"/>
</dbReference>
<dbReference type="FunFam" id="3.30.420.10:FF:000033">
    <property type="entry name" value="Exodeoxyribonuclease I"/>
    <property type="match status" value="1"/>
</dbReference>
<comment type="function">
    <text evidence="12">Degrades single-stranded DNA (ssDNA) in a highly processive manner. Also functions as a DNA deoxyribophosphodiesterase that releases deoxyribose-phosphate moieties following the cleavage of DNA at an apurinic/apyrimidinic (AP) site by either an AP endonuclease or AP lyase.</text>
</comment>
<dbReference type="InterPro" id="IPR034747">
    <property type="entry name" value="EXOI_SH3"/>
</dbReference>
<dbReference type="PANTHER" id="PTHR11046">
    <property type="entry name" value="OLIGORIBONUCLEASE, MITOCHONDRIAL"/>
    <property type="match status" value="1"/>
</dbReference>
<dbReference type="Proteomes" id="UP000298738">
    <property type="component" value="Chromosome"/>
</dbReference>
<dbReference type="InterPro" id="IPR038649">
    <property type="entry name" value="EXOI_SH3_sf"/>
</dbReference>
<dbReference type="GO" id="GO:0003677">
    <property type="term" value="F:DNA binding"/>
    <property type="evidence" value="ECO:0007669"/>
    <property type="project" value="UniProtKB-KW"/>
</dbReference>
<protein>
    <recommendedName>
        <fullName evidence="3 14">Exodeoxyribonuclease I</fullName>
        <ecNumber evidence="2 14">3.1.11.1</ecNumber>
    </recommendedName>
</protein>
<dbReference type="InterPro" id="IPR012337">
    <property type="entry name" value="RNaseH-like_sf"/>
</dbReference>
<keyword evidence="7 14" id="KW-0378">Hydrolase</keyword>
<dbReference type="Pfam" id="PF08411">
    <property type="entry name" value="ExoI_SH3"/>
    <property type="match status" value="1"/>
</dbReference>
<keyword evidence="10" id="KW-0238">DNA-binding</keyword>
<proteinExistence type="predicted"/>
<feature type="binding site" evidence="15">
    <location>
        <position position="16"/>
    </location>
    <ligand>
        <name>substrate</name>
    </ligand>
</feature>
<dbReference type="PANTHER" id="PTHR11046:SF11">
    <property type="entry name" value="EXODEOXYRIBONUCLEASE I"/>
    <property type="match status" value="1"/>
</dbReference>
<reference evidence="19 20" key="1">
    <citation type="submission" date="2018-12" db="EMBL/GenBank/DDBJ databases">
        <authorList>
            <person name="Chong R.A."/>
        </authorList>
    </citation>
    <scope>NUCLEOTIDE SEQUENCE [LARGE SCALE GENOMIC DNA]</scope>
    <source>
        <strain evidence="19 20">Hla</strain>
    </source>
</reference>
<dbReference type="Gene3D" id="3.30.420.10">
    <property type="entry name" value="Ribonuclease H-like superfamily/Ribonuclease H"/>
    <property type="match status" value="1"/>
</dbReference>
<feature type="binding site" evidence="16">
    <location>
        <position position="185"/>
    </location>
    <ligand>
        <name>Mg(2+)</name>
        <dbReference type="ChEBI" id="CHEBI:18420"/>
        <label>2</label>
    </ligand>
</feature>
<evidence type="ECO:0000313" key="20">
    <source>
        <dbReference type="Proteomes" id="UP000298738"/>
    </source>
</evidence>
<evidence type="ECO:0000256" key="11">
    <source>
        <dbReference type="ARBA" id="ARBA00023204"/>
    </source>
</evidence>
<evidence type="ECO:0000313" key="19">
    <source>
        <dbReference type="EMBL" id="QCI21263.1"/>
    </source>
</evidence>
<dbReference type="AlphaFoldDB" id="A0A4D6XXJ8"/>
<evidence type="ECO:0000256" key="9">
    <source>
        <dbReference type="ARBA" id="ARBA00022842"/>
    </source>
</evidence>
<evidence type="ECO:0000256" key="10">
    <source>
        <dbReference type="ARBA" id="ARBA00023125"/>
    </source>
</evidence>
<keyword evidence="11 14" id="KW-0234">DNA repair</keyword>
<sequence>MILLKKKPTFLFYDYETFGIHTSLDKPAQFACIRTDINLNILDNPECFYCFPSDDYLPDPYSILITNITPQYTQKHGMNEYNFSRKIHSILTQPHTCIIGYNNINFDDEITRNIFYRNFLDSYEWSWRNENSRWDLLNLLRVCYALRPDGIKWPRNELGLPSFKLSDLTKINNIMHFNAHDAMSDVYATIEMAKLIKKKQPKLFDFFFKMRNKNELYKLINLKKNEPIFYVSSFFGAARRNISCILPITWHQKNKNILISIDLFKDIEKLIFLCRKINFESDFIKNLFDLGIVLVYFNRCPILAPMKTIRKEDYDRLNFNIYSCNEKVNFFKKNLFFIKNIQVIFSKENNSNKSSNVDLQIYDSFFNVHDKKIIKTIRDSKPCFLKNFSFDFNDPRLKTLLFRYRARNFYETLEKNEKKIWLKHCFKILNPFSLKEYQKKIECLLKENSSNIKKTTLLRKLLDYVLKKYQKLYYESINLNQCV</sequence>
<feature type="binding site" evidence="16">
    <location>
        <position position="16"/>
    </location>
    <ligand>
        <name>Mg(2+)</name>
        <dbReference type="ChEBI" id="CHEBI:18420"/>
        <label>2</label>
    </ligand>
</feature>
<name>A0A4D6XXJ8_9GAMM</name>
<evidence type="ECO:0000256" key="12">
    <source>
        <dbReference type="ARBA" id="ARBA00046035"/>
    </source>
</evidence>
<dbReference type="PROSITE" id="PS51785">
    <property type="entry name" value="EXOI_C"/>
    <property type="match status" value="1"/>
</dbReference>
<accession>A0A4D6XXJ8</accession>
<dbReference type="SUPFAM" id="SSF53098">
    <property type="entry name" value="Ribonuclease H-like"/>
    <property type="match status" value="1"/>
</dbReference>
<evidence type="ECO:0000259" key="18">
    <source>
        <dbReference type="PROSITE" id="PS51785"/>
    </source>
</evidence>
<feature type="domain" description="ExoI SH3-like" evidence="17">
    <location>
        <begin position="201"/>
        <end position="349"/>
    </location>
</feature>
<dbReference type="Gene3D" id="1.20.1280.70">
    <property type="entry name" value="Exonuclease ExoI, domain 3"/>
    <property type="match status" value="1"/>
</dbReference>
<keyword evidence="4 14" id="KW-0540">Nuclease</keyword>
<reference evidence="19 20" key="2">
    <citation type="submission" date="2019-05" db="EMBL/GenBank/DDBJ databases">
        <title>Genome evolution of the obligate endosymbiont Buchnera aphidicola.</title>
        <authorList>
            <person name="Moran N.A."/>
        </authorList>
    </citation>
    <scope>NUCLEOTIDE SEQUENCE [LARGE SCALE GENOMIC DNA]</scope>
    <source>
        <strain evidence="19 20">Hla</strain>
    </source>
</reference>
<dbReference type="Gene3D" id="1.10.287.1240">
    <property type="match status" value="1"/>
</dbReference>
<dbReference type="Gene3D" id="3.30.1520.20">
    <property type="entry name" value="Exonuclease ExoI, domain 2"/>
    <property type="match status" value="1"/>
</dbReference>
<evidence type="ECO:0000259" key="17">
    <source>
        <dbReference type="PROSITE" id="PS51784"/>
    </source>
</evidence>
<evidence type="ECO:0000256" key="15">
    <source>
        <dbReference type="PIRSR" id="PIRSR000977-1"/>
    </source>
</evidence>
<evidence type="ECO:0000256" key="6">
    <source>
        <dbReference type="ARBA" id="ARBA00022763"/>
    </source>
</evidence>
<comment type="subunit">
    <text evidence="13">Monomer. Interacts with ssb (via C-terminus); this interaction stimulates the exonuclease activity by recruiting the enzyme to its substrate.</text>
</comment>
<dbReference type="FunFam" id="1.20.1280.70:FF:000001">
    <property type="entry name" value="Exodeoxyribonuclease I"/>
    <property type="match status" value="1"/>
</dbReference>
<evidence type="ECO:0000256" key="5">
    <source>
        <dbReference type="ARBA" id="ARBA00022723"/>
    </source>
</evidence>
<dbReference type="Pfam" id="PF26016">
    <property type="entry name" value="ExoI_C"/>
    <property type="match status" value="1"/>
</dbReference>
<comment type="catalytic activity">
    <reaction evidence="1 14">
        <text>Exonucleolytic cleavage in the 3'- to 5'-direction to yield nucleoside 5'-phosphates.</text>
        <dbReference type="EC" id="3.1.11.1"/>
    </reaction>
</comment>
<dbReference type="InterPro" id="IPR013620">
    <property type="entry name" value="Exonuc_1_SH3"/>
</dbReference>
<dbReference type="NCBIfam" id="NF008746">
    <property type="entry name" value="PRK11779.1"/>
    <property type="match status" value="1"/>
</dbReference>
<dbReference type="OrthoDB" id="9763470at2"/>
<feature type="binding site" evidence="16">
    <location>
        <position position="14"/>
    </location>
    <ligand>
        <name>Mg(2+)</name>
        <dbReference type="ChEBI" id="CHEBI:18420"/>
        <label>1</label>
    </ligand>
</feature>
<evidence type="ECO:0000256" key="16">
    <source>
        <dbReference type="PIRSR" id="PIRSR000977-2"/>
    </source>
</evidence>
<evidence type="ECO:0000256" key="14">
    <source>
        <dbReference type="PIRNR" id="PIRNR000977"/>
    </source>
</evidence>
<evidence type="ECO:0000256" key="8">
    <source>
        <dbReference type="ARBA" id="ARBA00022839"/>
    </source>
</evidence>
<dbReference type="GO" id="GO:0008310">
    <property type="term" value="F:single-stranded DNA 3'-5' DNA exonuclease activity"/>
    <property type="evidence" value="ECO:0007669"/>
    <property type="project" value="UniProtKB-EC"/>
</dbReference>
<dbReference type="InterPro" id="IPR036397">
    <property type="entry name" value="RNaseH_sf"/>
</dbReference>
<dbReference type="PIRSF" id="PIRSF000977">
    <property type="entry name" value="Exodeoxyribonuclease_I"/>
    <property type="match status" value="1"/>
</dbReference>
<feature type="binding site" evidence="15">
    <location>
        <position position="164"/>
    </location>
    <ligand>
        <name>substrate</name>
    </ligand>
</feature>
<keyword evidence="8 14" id="KW-0269">Exonuclease</keyword>
<evidence type="ECO:0000256" key="1">
    <source>
        <dbReference type="ARBA" id="ARBA00000563"/>
    </source>
</evidence>
<dbReference type="PROSITE" id="PS51784">
    <property type="entry name" value="EXOI_SH3"/>
    <property type="match status" value="1"/>
</dbReference>
<feature type="domain" description="ExoI C-terminal" evidence="18">
    <location>
        <begin position="353"/>
        <end position="469"/>
    </location>
</feature>
<dbReference type="CDD" id="cd06138">
    <property type="entry name" value="ExoI_N"/>
    <property type="match status" value="1"/>
</dbReference>
<dbReference type="InterPro" id="IPR023607">
    <property type="entry name" value="Exodeoxyribonuclease_I"/>
</dbReference>
<organism evidence="19 20">
    <name type="scientific">Buchnera aphidicola</name>
    <name type="common">Hyperomyzus lactucae</name>
    <dbReference type="NCBI Taxonomy" id="1241860"/>
    <lineage>
        <taxon>Bacteria</taxon>
        <taxon>Pseudomonadati</taxon>
        <taxon>Pseudomonadota</taxon>
        <taxon>Gammaproteobacteria</taxon>
        <taxon>Enterobacterales</taxon>
        <taxon>Erwiniaceae</taxon>
        <taxon>Buchnera</taxon>
    </lineage>
</organism>
<dbReference type="InterPro" id="IPR058561">
    <property type="entry name" value="Exonuc_1_C"/>
</dbReference>
<keyword evidence="5 16" id="KW-0479">Metal-binding</keyword>
<dbReference type="GO" id="GO:0006281">
    <property type="term" value="P:DNA repair"/>
    <property type="evidence" value="ECO:0007669"/>
    <property type="project" value="UniProtKB-KW"/>
</dbReference>
<keyword evidence="9 16" id="KW-0460">Magnesium</keyword>
<evidence type="ECO:0000256" key="13">
    <source>
        <dbReference type="ARBA" id="ARBA00046792"/>
    </source>
</evidence>
<evidence type="ECO:0000256" key="4">
    <source>
        <dbReference type="ARBA" id="ARBA00022722"/>
    </source>
</evidence>